<accession>A0A3A9Z7P3</accession>
<dbReference type="OrthoDB" id="9797415at2"/>
<name>A0A3A9Z7P3_9ACTN</name>
<sequence length="190" mass="19824">MTGLDRKYGLPPGTLFATAFHGESALAAVTGAMTDEEWRVAIAASLAGACGSADRAAELVAEWGRQAARVDEEVRGLLLAVRRRVPVVLVSNATTRLEADLAALGLSDVADHVVNTSRIGAAKPDPRVYHIAAERAGAPPARCLFVDDTAENVAAAVALGMTGLHYRRAGQLRRALGPLVPAPRAPSGRD</sequence>
<dbReference type="NCBIfam" id="TIGR01549">
    <property type="entry name" value="HAD-SF-IA-v1"/>
    <property type="match status" value="1"/>
</dbReference>
<dbReference type="PANTHER" id="PTHR43611">
    <property type="entry name" value="ALPHA-D-GLUCOSE 1-PHOSPHATE PHOSPHATASE"/>
    <property type="match status" value="1"/>
</dbReference>
<dbReference type="AlphaFoldDB" id="A0A3A9Z7P3"/>
<proteinExistence type="predicted"/>
<dbReference type="InterPro" id="IPR036412">
    <property type="entry name" value="HAD-like_sf"/>
</dbReference>
<dbReference type="Gene3D" id="3.40.50.1000">
    <property type="entry name" value="HAD superfamily/HAD-like"/>
    <property type="match status" value="1"/>
</dbReference>
<organism evidence="1 2">
    <name type="scientific">Streptomyces hoynatensis</name>
    <dbReference type="NCBI Taxonomy" id="1141874"/>
    <lineage>
        <taxon>Bacteria</taxon>
        <taxon>Bacillati</taxon>
        <taxon>Actinomycetota</taxon>
        <taxon>Actinomycetes</taxon>
        <taxon>Kitasatosporales</taxon>
        <taxon>Streptomycetaceae</taxon>
        <taxon>Streptomyces</taxon>
    </lineage>
</organism>
<keyword evidence="2" id="KW-1185">Reference proteome</keyword>
<keyword evidence="1" id="KW-0378">Hydrolase</keyword>
<evidence type="ECO:0000313" key="2">
    <source>
        <dbReference type="Proteomes" id="UP000272474"/>
    </source>
</evidence>
<gene>
    <name evidence="1" type="ORF">D7294_11130</name>
</gene>
<dbReference type="PANTHER" id="PTHR43611:SF3">
    <property type="entry name" value="FLAVIN MONONUCLEOTIDE HYDROLASE 1, CHLOROPLATIC"/>
    <property type="match status" value="1"/>
</dbReference>
<protein>
    <submittedName>
        <fullName evidence="1">HAD family hydrolase</fullName>
    </submittedName>
</protein>
<comment type="caution">
    <text evidence="1">The sequence shown here is derived from an EMBL/GenBank/DDBJ whole genome shotgun (WGS) entry which is preliminary data.</text>
</comment>
<dbReference type="PRINTS" id="PR00413">
    <property type="entry name" value="HADHALOGNASE"/>
</dbReference>
<dbReference type="Proteomes" id="UP000272474">
    <property type="component" value="Unassembled WGS sequence"/>
</dbReference>
<dbReference type="Pfam" id="PF00702">
    <property type="entry name" value="Hydrolase"/>
    <property type="match status" value="1"/>
</dbReference>
<dbReference type="InterPro" id="IPR023214">
    <property type="entry name" value="HAD_sf"/>
</dbReference>
<evidence type="ECO:0000313" key="1">
    <source>
        <dbReference type="EMBL" id="RKN43236.1"/>
    </source>
</evidence>
<reference evidence="1 2" key="1">
    <citation type="journal article" date="2014" name="Int. J. Syst. Evol. Microbiol.">
        <title>Streptomyces hoynatensis sp. nov., isolated from deep marine sediment.</title>
        <authorList>
            <person name="Veyisoglu A."/>
            <person name="Sahin N."/>
        </authorList>
    </citation>
    <scope>NUCLEOTIDE SEQUENCE [LARGE SCALE GENOMIC DNA]</scope>
    <source>
        <strain evidence="1 2">KCTC 29097</strain>
    </source>
</reference>
<dbReference type="EMBL" id="RBAL01000005">
    <property type="protein sequence ID" value="RKN43236.1"/>
    <property type="molecule type" value="Genomic_DNA"/>
</dbReference>
<dbReference type="SUPFAM" id="SSF56784">
    <property type="entry name" value="HAD-like"/>
    <property type="match status" value="1"/>
</dbReference>
<dbReference type="InterPro" id="IPR006439">
    <property type="entry name" value="HAD-SF_hydro_IA"/>
</dbReference>
<dbReference type="NCBIfam" id="TIGR01509">
    <property type="entry name" value="HAD-SF-IA-v3"/>
    <property type="match status" value="1"/>
</dbReference>
<dbReference type="GO" id="GO:0016787">
    <property type="term" value="F:hydrolase activity"/>
    <property type="evidence" value="ECO:0007669"/>
    <property type="project" value="UniProtKB-KW"/>
</dbReference>